<gene>
    <name evidence="1" type="ORF">CA13_61250</name>
</gene>
<comment type="caution">
    <text evidence="1">The sequence shown here is derived from an EMBL/GenBank/DDBJ whole genome shotgun (WGS) entry which is preliminary data.</text>
</comment>
<evidence type="ECO:0000313" key="1">
    <source>
        <dbReference type="EMBL" id="TWT84645.1"/>
    </source>
</evidence>
<accession>A0A5C5ZBX1</accession>
<proteinExistence type="predicted"/>
<sequence length="51" mass="5680">MFRRKEFVMQAVFVDAQCLQTGVHVLHERFGTAEAELEVGDGDGDGREVAK</sequence>
<organism evidence="1 2">
    <name type="scientific">Novipirellula herctigrandis</name>
    <dbReference type="NCBI Taxonomy" id="2527986"/>
    <lineage>
        <taxon>Bacteria</taxon>
        <taxon>Pseudomonadati</taxon>
        <taxon>Planctomycetota</taxon>
        <taxon>Planctomycetia</taxon>
        <taxon>Pirellulales</taxon>
        <taxon>Pirellulaceae</taxon>
        <taxon>Novipirellula</taxon>
    </lineage>
</organism>
<reference evidence="1 2" key="1">
    <citation type="submission" date="2019-02" db="EMBL/GenBank/DDBJ databases">
        <title>Deep-cultivation of Planctomycetes and their phenomic and genomic characterization uncovers novel biology.</title>
        <authorList>
            <person name="Wiegand S."/>
            <person name="Jogler M."/>
            <person name="Boedeker C."/>
            <person name="Pinto D."/>
            <person name="Vollmers J."/>
            <person name="Rivas-Marin E."/>
            <person name="Kohn T."/>
            <person name="Peeters S.H."/>
            <person name="Heuer A."/>
            <person name="Rast P."/>
            <person name="Oberbeckmann S."/>
            <person name="Bunk B."/>
            <person name="Jeske O."/>
            <person name="Meyerdierks A."/>
            <person name="Storesund J.E."/>
            <person name="Kallscheuer N."/>
            <person name="Luecker S."/>
            <person name="Lage O.M."/>
            <person name="Pohl T."/>
            <person name="Merkel B.J."/>
            <person name="Hornburger P."/>
            <person name="Mueller R.-W."/>
            <person name="Bruemmer F."/>
            <person name="Labrenz M."/>
            <person name="Spormann A.M."/>
            <person name="Op Den Camp H."/>
            <person name="Overmann J."/>
            <person name="Amann R."/>
            <person name="Jetten M.S.M."/>
            <person name="Mascher T."/>
            <person name="Medema M.H."/>
            <person name="Devos D.P."/>
            <person name="Kaster A.-K."/>
            <person name="Ovreas L."/>
            <person name="Rohde M."/>
            <person name="Galperin M.Y."/>
            <person name="Jogler C."/>
        </authorList>
    </citation>
    <scope>NUCLEOTIDE SEQUENCE [LARGE SCALE GENOMIC DNA]</scope>
    <source>
        <strain evidence="1 2">CA13</strain>
    </source>
</reference>
<protein>
    <submittedName>
        <fullName evidence="1">Uncharacterized protein</fullName>
    </submittedName>
</protein>
<dbReference type="AlphaFoldDB" id="A0A5C5ZBX1"/>
<dbReference type="EMBL" id="SJPJ01000001">
    <property type="protein sequence ID" value="TWT84645.1"/>
    <property type="molecule type" value="Genomic_DNA"/>
</dbReference>
<dbReference type="Proteomes" id="UP000315010">
    <property type="component" value="Unassembled WGS sequence"/>
</dbReference>
<name>A0A5C5ZBX1_9BACT</name>
<keyword evidence="2" id="KW-1185">Reference proteome</keyword>
<evidence type="ECO:0000313" key="2">
    <source>
        <dbReference type="Proteomes" id="UP000315010"/>
    </source>
</evidence>